<dbReference type="CTD" id="20200901"/>
<dbReference type="GeneID" id="20200901"/>
<evidence type="ECO:0000313" key="2">
    <source>
        <dbReference type="EMBL" id="ESN93040.1"/>
    </source>
</evidence>
<dbReference type="AlphaFoldDB" id="T1EWF1"/>
<dbReference type="KEGG" id="hro:HELRODRAFT_165196"/>
<organism evidence="3 4">
    <name type="scientific">Helobdella robusta</name>
    <name type="common">Californian leech</name>
    <dbReference type="NCBI Taxonomy" id="6412"/>
    <lineage>
        <taxon>Eukaryota</taxon>
        <taxon>Metazoa</taxon>
        <taxon>Spiralia</taxon>
        <taxon>Lophotrochozoa</taxon>
        <taxon>Annelida</taxon>
        <taxon>Clitellata</taxon>
        <taxon>Hirudinea</taxon>
        <taxon>Rhynchobdellida</taxon>
        <taxon>Glossiphoniidae</taxon>
        <taxon>Helobdella</taxon>
    </lineage>
</organism>
<evidence type="ECO:0000313" key="4">
    <source>
        <dbReference type="Proteomes" id="UP000015101"/>
    </source>
</evidence>
<sequence>MSFVIPEDDDDADDDEDGRENDRSVDSIDNYDDGDGAHGRDLLDKSLPNYDDYLFNERKNNKPCTNKSDRIFGNKKNNPRKTLDTNNFDDNFLEKSVKNEADNVKSALVDRDVEFIDDLDHHDQHFNDSNPMN</sequence>
<reference evidence="4" key="1">
    <citation type="submission" date="2012-12" db="EMBL/GenBank/DDBJ databases">
        <authorList>
            <person name="Hellsten U."/>
            <person name="Grimwood J."/>
            <person name="Chapman J.A."/>
            <person name="Shapiro H."/>
            <person name="Aerts A."/>
            <person name="Otillar R.P."/>
            <person name="Terry A.Y."/>
            <person name="Boore J.L."/>
            <person name="Simakov O."/>
            <person name="Marletaz F."/>
            <person name="Cho S.-J."/>
            <person name="Edsinger-Gonzales E."/>
            <person name="Havlak P."/>
            <person name="Kuo D.-H."/>
            <person name="Larsson T."/>
            <person name="Lv J."/>
            <person name="Arendt D."/>
            <person name="Savage R."/>
            <person name="Osoegawa K."/>
            <person name="de Jong P."/>
            <person name="Lindberg D.R."/>
            <person name="Seaver E.C."/>
            <person name="Weisblat D.A."/>
            <person name="Putnam N.H."/>
            <person name="Grigoriev I.V."/>
            <person name="Rokhsar D.S."/>
        </authorList>
    </citation>
    <scope>NUCLEOTIDE SEQUENCE</scope>
</reference>
<dbReference type="Proteomes" id="UP000015101">
    <property type="component" value="Unassembled WGS sequence"/>
</dbReference>
<name>T1EWF1_HELRO</name>
<dbReference type="HOGENOM" id="CLU_1908983_0_0_1"/>
<reference evidence="2 4" key="2">
    <citation type="journal article" date="2013" name="Nature">
        <title>Insights into bilaterian evolution from three spiralian genomes.</title>
        <authorList>
            <person name="Simakov O."/>
            <person name="Marletaz F."/>
            <person name="Cho S.J."/>
            <person name="Edsinger-Gonzales E."/>
            <person name="Havlak P."/>
            <person name="Hellsten U."/>
            <person name="Kuo D.H."/>
            <person name="Larsson T."/>
            <person name="Lv J."/>
            <person name="Arendt D."/>
            <person name="Savage R."/>
            <person name="Osoegawa K."/>
            <person name="de Jong P."/>
            <person name="Grimwood J."/>
            <person name="Chapman J.A."/>
            <person name="Shapiro H."/>
            <person name="Aerts A."/>
            <person name="Otillar R.P."/>
            <person name="Terry A.Y."/>
            <person name="Boore J.L."/>
            <person name="Grigoriev I.V."/>
            <person name="Lindberg D.R."/>
            <person name="Seaver E.C."/>
            <person name="Weisblat D.A."/>
            <person name="Putnam N.H."/>
            <person name="Rokhsar D.S."/>
        </authorList>
    </citation>
    <scope>NUCLEOTIDE SEQUENCE</scope>
</reference>
<feature type="region of interest" description="Disordered" evidence="1">
    <location>
        <begin position="1"/>
        <end position="88"/>
    </location>
</feature>
<evidence type="ECO:0000313" key="3">
    <source>
        <dbReference type="EnsemblMetazoa" id="HelroP165196"/>
    </source>
</evidence>
<dbReference type="EMBL" id="KB097639">
    <property type="protein sequence ID" value="ESN93040.1"/>
    <property type="molecule type" value="Genomic_DNA"/>
</dbReference>
<dbReference type="EMBL" id="AMQM01001982">
    <property type="status" value="NOT_ANNOTATED_CDS"/>
    <property type="molecule type" value="Genomic_DNA"/>
</dbReference>
<protein>
    <submittedName>
        <fullName evidence="2 3">Uncharacterized protein</fullName>
    </submittedName>
</protein>
<keyword evidence="4" id="KW-1185">Reference proteome</keyword>
<feature type="compositionally biased region" description="Acidic residues" evidence="1">
    <location>
        <begin position="1"/>
        <end position="19"/>
    </location>
</feature>
<gene>
    <name evidence="3" type="primary">20200901</name>
    <name evidence="2" type="ORF">HELRODRAFT_165196</name>
</gene>
<feature type="compositionally biased region" description="Basic and acidic residues" evidence="1">
    <location>
        <begin position="35"/>
        <end position="44"/>
    </location>
</feature>
<dbReference type="EnsemblMetazoa" id="HelroT165196">
    <property type="protein sequence ID" value="HelroP165196"/>
    <property type="gene ID" value="HelroG165196"/>
</dbReference>
<dbReference type="RefSeq" id="XP_009029302.1">
    <property type="nucleotide sequence ID" value="XM_009031054.1"/>
</dbReference>
<reference evidence="3" key="3">
    <citation type="submission" date="2015-06" db="UniProtKB">
        <authorList>
            <consortium name="EnsemblMetazoa"/>
        </authorList>
    </citation>
    <scope>IDENTIFICATION</scope>
</reference>
<dbReference type="InParanoid" id="T1EWF1"/>
<proteinExistence type="predicted"/>
<accession>T1EWF1</accession>
<evidence type="ECO:0000256" key="1">
    <source>
        <dbReference type="SAM" id="MobiDB-lite"/>
    </source>
</evidence>